<evidence type="ECO:0000313" key="2">
    <source>
        <dbReference type="EMBL" id="KGX87078.1"/>
    </source>
</evidence>
<proteinExistence type="predicted"/>
<feature type="transmembrane region" description="Helical" evidence="1">
    <location>
        <begin position="7"/>
        <end position="24"/>
    </location>
</feature>
<feature type="transmembrane region" description="Helical" evidence="1">
    <location>
        <begin position="30"/>
        <end position="50"/>
    </location>
</feature>
<dbReference type="RefSeq" id="WP_036833813.1">
    <property type="nucleotide sequence ID" value="NZ_AVPG01000009.1"/>
</dbReference>
<dbReference type="Proteomes" id="UP000030401">
    <property type="component" value="Unassembled WGS sequence"/>
</dbReference>
<reference evidence="2 3" key="1">
    <citation type="submission" date="2013-08" db="EMBL/GenBank/DDBJ databases">
        <authorList>
            <person name="Huang J."/>
            <person name="Wang G."/>
        </authorList>
    </citation>
    <scope>NUCLEOTIDE SEQUENCE [LARGE SCALE GENOMIC DNA]</scope>
    <source>
        <strain evidence="2 3">JSM 072002</strain>
    </source>
</reference>
<keyword evidence="3" id="KW-1185">Reference proteome</keyword>
<dbReference type="EMBL" id="AVPG01000009">
    <property type="protein sequence ID" value="KGX87078.1"/>
    <property type="molecule type" value="Genomic_DNA"/>
</dbReference>
<dbReference type="AlphaFoldDB" id="A0A0A5G7D3"/>
<keyword evidence="1" id="KW-1133">Transmembrane helix</keyword>
<comment type="caution">
    <text evidence="2">The sequence shown here is derived from an EMBL/GenBank/DDBJ whole genome shotgun (WGS) entry which is preliminary data.</text>
</comment>
<gene>
    <name evidence="2" type="ORF">N784_02540</name>
</gene>
<evidence type="ECO:0000256" key="1">
    <source>
        <dbReference type="SAM" id="Phobius"/>
    </source>
</evidence>
<protein>
    <submittedName>
        <fullName evidence="2">Uncharacterized protein</fullName>
    </submittedName>
</protein>
<organism evidence="2 3">
    <name type="scientific">Pontibacillus litoralis JSM 072002</name>
    <dbReference type="NCBI Taxonomy" id="1385512"/>
    <lineage>
        <taxon>Bacteria</taxon>
        <taxon>Bacillati</taxon>
        <taxon>Bacillota</taxon>
        <taxon>Bacilli</taxon>
        <taxon>Bacillales</taxon>
        <taxon>Bacillaceae</taxon>
        <taxon>Pontibacillus</taxon>
    </lineage>
</organism>
<sequence>MGQLLRGVLFGALGIVCLFVLVTVPMSTPVWAIVLVLSMVLNFTGLIIIIRSIRVLTDEGKE</sequence>
<accession>A0A0A5G7D3</accession>
<keyword evidence="1" id="KW-0812">Transmembrane</keyword>
<name>A0A0A5G7D3_9BACI</name>
<evidence type="ECO:0000313" key="3">
    <source>
        <dbReference type="Proteomes" id="UP000030401"/>
    </source>
</evidence>
<keyword evidence="1" id="KW-0472">Membrane</keyword>